<evidence type="ECO:0000313" key="2">
    <source>
        <dbReference type="Proteomes" id="UP000316733"/>
    </source>
</evidence>
<sequence length="62" mass="7112">MSYNPNFNTSIIGLSYNSIKLHIVEHVQKDIKGNTVYIISFVNDFGFIFAKVKTKYDPKTVL</sequence>
<evidence type="ECO:0000313" key="1">
    <source>
        <dbReference type="EMBL" id="QCG76294.1"/>
    </source>
</evidence>
<dbReference type="Proteomes" id="UP000316733">
    <property type="component" value="Segment"/>
</dbReference>
<name>A0A4Y5JUL3_9CAUD</name>
<organism evidence="1 2">
    <name type="scientific">Pseudomonas phage vB_PaeM_PA5oct</name>
    <dbReference type="NCBI Taxonomy" id="2163605"/>
    <lineage>
        <taxon>Viruses</taxon>
        <taxon>Duplodnaviria</taxon>
        <taxon>Heunggongvirae</taxon>
        <taxon>Uroviricota</taxon>
        <taxon>Caudoviricetes</taxon>
        <taxon>Arenbergviridae</taxon>
        <taxon>Wroclawvirus</taxon>
        <taxon>Wroclawvirus PA5oct</taxon>
    </lineage>
</organism>
<reference evidence="2" key="1">
    <citation type="journal article" date="2020" name="bioRxiv">
        <title>Integrative omics analysis of Pseudomonas aeruginosa virus PA5oct highlights the molecular complexity of jumbo phages.</title>
        <authorList>
            <person name="Lood C."/>
            <person name="Danis-Wlodarczyk K."/>
            <person name="Blasdel B.G."/>
            <person name="Jang H.B."/>
            <person name="Vandenheuvel D."/>
            <person name="Briers Y."/>
            <person name="Noben J.-P."/>
            <person name="van Noort V."/>
            <person name="Drulis-Kawa Z."/>
            <person name="Lavigne R."/>
        </authorList>
    </citation>
    <scope>NUCLEOTIDE SEQUENCE [LARGE SCALE GENOMIC DNA]</scope>
</reference>
<keyword evidence="2" id="KW-1185">Reference proteome</keyword>
<gene>
    <name evidence="1" type="ORF">EST35_0426</name>
</gene>
<proteinExistence type="predicted"/>
<accession>A0A4Y5JUL3</accession>
<dbReference type="EMBL" id="MK797984">
    <property type="protein sequence ID" value="QCG76294.1"/>
    <property type="molecule type" value="Genomic_DNA"/>
</dbReference>
<protein>
    <submittedName>
        <fullName evidence="1">Uncharacterized protein</fullName>
    </submittedName>
</protein>